<evidence type="ECO:0000256" key="2">
    <source>
        <dbReference type="ARBA" id="ARBA00022603"/>
    </source>
</evidence>
<keyword evidence="1" id="KW-0963">Cytoplasm</keyword>
<dbReference type="Pfam" id="PF13636">
    <property type="entry name" value="Methyltranf_PUA"/>
    <property type="match status" value="1"/>
</dbReference>
<evidence type="ECO:0000259" key="7">
    <source>
        <dbReference type="PROSITE" id="PS51686"/>
    </source>
</evidence>
<evidence type="ECO:0000313" key="8">
    <source>
        <dbReference type="EMBL" id="MBC5631296.1"/>
    </source>
</evidence>
<dbReference type="PROSITE" id="PS51686">
    <property type="entry name" value="SAM_MT_RSMB_NOP"/>
    <property type="match status" value="1"/>
</dbReference>
<evidence type="ECO:0000256" key="6">
    <source>
        <dbReference type="PROSITE-ProRule" id="PRU01023"/>
    </source>
</evidence>
<dbReference type="InterPro" id="IPR001678">
    <property type="entry name" value="MeTrfase_RsmB-F_NOP2_dom"/>
</dbReference>
<dbReference type="InterPro" id="IPR027391">
    <property type="entry name" value="Nol1_Nop2_Fmu_2"/>
</dbReference>
<evidence type="ECO:0000256" key="4">
    <source>
        <dbReference type="ARBA" id="ARBA00022691"/>
    </source>
</evidence>
<dbReference type="Gene3D" id="3.30.70.1170">
    <property type="entry name" value="Sun protein, domain 3"/>
    <property type="match status" value="1"/>
</dbReference>
<protein>
    <submittedName>
        <fullName evidence="8">rRNA cytosine-C5-methyltransferase</fullName>
    </submittedName>
</protein>
<dbReference type="InterPro" id="IPR031341">
    <property type="entry name" value="Methyltr_RsmF_N"/>
</dbReference>
<feature type="binding site" evidence="6">
    <location>
        <begin position="108"/>
        <end position="114"/>
    </location>
    <ligand>
        <name>S-adenosyl-L-methionine</name>
        <dbReference type="ChEBI" id="CHEBI:59789"/>
    </ligand>
</feature>
<sequence length="474" mass="52939">MALPIDFITRTRALLGNEFDSFEAALQADVPVSIRINEKKGTPAPVAGAPGSRVAWCDTGYYLPERLSFTFDPLFHAGAYYVQEASSMFLEQAIRSHVKTPVRCLDLCAAPGGKSTHLAACLPEGSLLVSNEVIRSRSHILAENIAKWGNPNCIVTGNDPEEIGRLTHFFDVIVADVPCSGEGMFRKDTDSTGEWSVANVALCAGRGRRIIHDIWNALKPGGLLIYSTCTYNTEEDEENIHYITEELEAEALPIPVKDEWQITGPLKYDHPVYRFFPHKTKGEGFFLAALRKAEGETEEIRFKNKNKKEKGKTTPAIPEAVKSYLSDTSSFAPEWDGSRLRMHPKPVQDVYPLLREHLRILSAGICMGEAKGKDFIPAEELALSTALSREAFPTVDLDWEDAIKYLKKEALLLPDGTEKGYVLVCHKGFPLGFAKHLGNRANNLYPQEWRIRSGYVPEKVKTFSTFYRTHGFNE</sequence>
<keyword evidence="9" id="KW-1185">Reference proteome</keyword>
<keyword evidence="3 6" id="KW-0808">Transferase</keyword>
<keyword evidence="2 6" id="KW-0489">Methyltransferase</keyword>
<comment type="caution">
    <text evidence="8">The sequence shown here is derived from an EMBL/GenBank/DDBJ whole genome shotgun (WGS) entry which is preliminary data.</text>
</comment>
<evidence type="ECO:0000256" key="5">
    <source>
        <dbReference type="ARBA" id="ARBA00022884"/>
    </source>
</evidence>
<dbReference type="InterPro" id="IPR023267">
    <property type="entry name" value="RCMT"/>
</dbReference>
<dbReference type="Gene3D" id="3.40.50.150">
    <property type="entry name" value="Vaccinia Virus protein VP39"/>
    <property type="match status" value="1"/>
</dbReference>
<comment type="similarity">
    <text evidence="6">Belongs to the class I-like SAM-binding methyltransferase superfamily. RsmB/NOP family.</text>
</comment>
<dbReference type="InterPro" id="IPR029063">
    <property type="entry name" value="SAM-dependent_MTases_sf"/>
</dbReference>
<gene>
    <name evidence="8" type="ORF">H8S65_00690</name>
</gene>
<dbReference type="PRINTS" id="PR02008">
    <property type="entry name" value="RCMTFAMILY"/>
</dbReference>
<dbReference type="Proteomes" id="UP000651475">
    <property type="component" value="Unassembled WGS sequence"/>
</dbReference>
<feature type="binding site" evidence="6">
    <location>
        <position position="159"/>
    </location>
    <ligand>
        <name>S-adenosyl-L-methionine</name>
        <dbReference type="ChEBI" id="CHEBI:59789"/>
    </ligand>
</feature>
<dbReference type="PANTHER" id="PTHR22807:SF30">
    <property type="entry name" value="28S RRNA (CYTOSINE(4447)-C(5))-METHYLTRANSFERASE-RELATED"/>
    <property type="match status" value="1"/>
</dbReference>
<feature type="binding site" evidence="6">
    <location>
        <position position="132"/>
    </location>
    <ligand>
        <name>S-adenosyl-L-methionine</name>
        <dbReference type="ChEBI" id="CHEBI:59789"/>
    </ligand>
</feature>
<accession>A0ABR7DIS0</accession>
<keyword evidence="5 6" id="KW-0694">RNA-binding</keyword>
<feature type="domain" description="SAM-dependent MTase RsmB/NOP-type" evidence="7">
    <location>
        <begin position="7"/>
        <end position="293"/>
    </location>
</feature>
<dbReference type="InterPro" id="IPR049560">
    <property type="entry name" value="MeTrfase_RsmB-F_NOP2_cat"/>
</dbReference>
<dbReference type="RefSeq" id="WP_186928040.1">
    <property type="nucleotide sequence ID" value="NZ_JACOOJ010000001.1"/>
</dbReference>
<evidence type="ECO:0000313" key="9">
    <source>
        <dbReference type="Proteomes" id="UP000651475"/>
    </source>
</evidence>
<dbReference type="PANTHER" id="PTHR22807">
    <property type="entry name" value="NOP2 YEAST -RELATED NOL1/NOP2/FMU SUN DOMAIN-CONTAINING"/>
    <property type="match status" value="1"/>
</dbReference>
<name>A0ABR7DIS0_9BACT</name>
<dbReference type="Pfam" id="PF17125">
    <property type="entry name" value="Methyltr_RsmF_N"/>
    <property type="match status" value="1"/>
</dbReference>
<dbReference type="SUPFAM" id="SSF53335">
    <property type="entry name" value="S-adenosyl-L-methionine-dependent methyltransferases"/>
    <property type="match status" value="1"/>
</dbReference>
<dbReference type="EMBL" id="JACOOJ010000001">
    <property type="protein sequence ID" value="MBC5631296.1"/>
    <property type="molecule type" value="Genomic_DNA"/>
</dbReference>
<proteinExistence type="inferred from homology"/>
<dbReference type="Pfam" id="PF01189">
    <property type="entry name" value="Methyltr_RsmB-F"/>
    <property type="match status" value="1"/>
</dbReference>
<evidence type="ECO:0000256" key="3">
    <source>
        <dbReference type="ARBA" id="ARBA00022679"/>
    </source>
</evidence>
<evidence type="ECO:0000256" key="1">
    <source>
        <dbReference type="ARBA" id="ARBA00022490"/>
    </source>
</evidence>
<dbReference type="CDD" id="cd02440">
    <property type="entry name" value="AdoMet_MTases"/>
    <property type="match status" value="1"/>
</dbReference>
<organism evidence="8 9">
    <name type="scientific">Parabacteroides hominis</name>
    <dbReference type="NCBI Taxonomy" id="2763057"/>
    <lineage>
        <taxon>Bacteria</taxon>
        <taxon>Pseudomonadati</taxon>
        <taxon>Bacteroidota</taxon>
        <taxon>Bacteroidia</taxon>
        <taxon>Bacteroidales</taxon>
        <taxon>Tannerellaceae</taxon>
        <taxon>Parabacteroides</taxon>
    </lineage>
</organism>
<feature type="binding site" evidence="6">
    <location>
        <position position="176"/>
    </location>
    <ligand>
        <name>S-adenosyl-L-methionine</name>
        <dbReference type="ChEBI" id="CHEBI:59789"/>
    </ligand>
</feature>
<feature type="active site" description="Nucleophile" evidence="6">
    <location>
        <position position="229"/>
    </location>
</feature>
<keyword evidence="4 6" id="KW-0949">S-adenosyl-L-methionine</keyword>
<reference evidence="8 9" key="1">
    <citation type="submission" date="2020-08" db="EMBL/GenBank/DDBJ databases">
        <title>Genome public.</title>
        <authorList>
            <person name="Liu C."/>
            <person name="Sun Q."/>
        </authorList>
    </citation>
    <scope>NUCLEOTIDE SEQUENCE [LARGE SCALE GENOMIC DNA]</scope>
    <source>
        <strain evidence="8 9">NSJ-79</strain>
    </source>
</reference>
<dbReference type="Gene3D" id="2.30.130.60">
    <property type="match status" value="1"/>
</dbReference>